<dbReference type="Pfam" id="PF00067">
    <property type="entry name" value="p450"/>
    <property type="match status" value="1"/>
</dbReference>
<name>A0A177WCT5_BATDL</name>
<dbReference type="STRING" id="403673.A0A177WCT5"/>
<dbReference type="Proteomes" id="UP000077115">
    <property type="component" value="Unassembled WGS sequence"/>
</dbReference>
<evidence type="ECO:0000256" key="1">
    <source>
        <dbReference type="ARBA" id="ARBA00001971"/>
    </source>
</evidence>
<keyword evidence="8" id="KW-0472">Membrane</keyword>
<organism evidence="9 10">
    <name type="scientific">Batrachochytrium dendrobatidis (strain JEL423)</name>
    <dbReference type="NCBI Taxonomy" id="403673"/>
    <lineage>
        <taxon>Eukaryota</taxon>
        <taxon>Fungi</taxon>
        <taxon>Fungi incertae sedis</taxon>
        <taxon>Chytridiomycota</taxon>
        <taxon>Chytridiomycota incertae sedis</taxon>
        <taxon>Chytridiomycetes</taxon>
        <taxon>Rhizophydiales</taxon>
        <taxon>Rhizophydiales incertae sedis</taxon>
        <taxon>Batrachochytrium</taxon>
    </lineage>
</organism>
<keyword evidence="5 6" id="KW-0408">Iron</keyword>
<protein>
    <recommendedName>
        <fullName evidence="11">Lanosterol 14-alpha demethylase</fullName>
    </recommendedName>
</protein>
<dbReference type="GO" id="GO:0016705">
    <property type="term" value="F:oxidoreductase activity, acting on paired donors, with incorporation or reduction of molecular oxygen"/>
    <property type="evidence" value="ECO:0007669"/>
    <property type="project" value="InterPro"/>
</dbReference>
<feature type="transmembrane region" description="Helical" evidence="8">
    <location>
        <begin position="22"/>
        <end position="44"/>
    </location>
</feature>
<dbReference type="GO" id="GO:0020037">
    <property type="term" value="F:heme binding"/>
    <property type="evidence" value="ECO:0007669"/>
    <property type="project" value="InterPro"/>
</dbReference>
<evidence type="ECO:0000256" key="2">
    <source>
        <dbReference type="ARBA" id="ARBA00010617"/>
    </source>
</evidence>
<evidence type="ECO:0000256" key="7">
    <source>
        <dbReference type="RuleBase" id="RU000461"/>
    </source>
</evidence>
<dbReference type="EMBL" id="DS022301">
    <property type="protein sequence ID" value="OAJ37899.1"/>
    <property type="molecule type" value="Genomic_DNA"/>
</dbReference>
<dbReference type="InterPro" id="IPR017972">
    <property type="entry name" value="Cyt_P450_CS"/>
</dbReference>
<dbReference type="AlphaFoldDB" id="A0A177WCT5"/>
<dbReference type="InterPro" id="IPR001128">
    <property type="entry name" value="Cyt_P450"/>
</dbReference>
<dbReference type="eggNOG" id="KOG0684">
    <property type="taxonomic scope" value="Eukaryota"/>
</dbReference>
<dbReference type="PANTHER" id="PTHR24304:SF2">
    <property type="entry name" value="24-HYDROXYCHOLESTEROL 7-ALPHA-HYDROXYLASE"/>
    <property type="match status" value="1"/>
</dbReference>
<keyword evidence="4 6" id="KW-0479">Metal-binding</keyword>
<gene>
    <name evidence="9" type="ORF">BDEG_21869</name>
</gene>
<dbReference type="Gene3D" id="1.10.630.10">
    <property type="entry name" value="Cytochrome P450"/>
    <property type="match status" value="1"/>
</dbReference>
<feature type="binding site" description="axial binding residue" evidence="6">
    <location>
        <position position="466"/>
    </location>
    <ligand>
        <name>heme</name>
        <dbReference type="ChEBI" id="CHEBI:30413"/>
    </ligand>
    <ligandPart>
        <name>Fe</name>
        <dbReference type="ChEBI" id="CHEBI:18248"/>
    </ligandPart>
</feature>
<sequence>MGLFFEAYESVRNVSGLPPDQFHTVVAITSLVFVLTVWLLSYALNQPLKSKDTGSEPPRVPVSIPFIGAAIAYGVDPIKFLIECRQKYGDCFTFVMLGRKMTFCLGPDGNHYVFNVPVADATAEGAYKKLTVPVFGAGVVYDVHNAMFMEQKKFVKDAFNSNSFNAYMLNIWNETNAFFNDWEDHYDANMIFDEMSELTIRTASHCLLGKEIRQQLHSTVAQLYHDLDSGLAPINVFFRWLPLPVYFKRDRANKIMSKTFVDIIKKRRATNSTDNADLMQTLMFARYRDGTSMTDDEIAHLLIATLMGGQHTSSTTLCWMLFELARRQDIVDKLLHEQSMVLTGKPDTPPEDLPEFTHEQIRQLTFLDCVMKETLRLHPPIHTVMRKVEKSMTYRGMTIPAGHFICGSAAVSHLDPTRFPDPLKFEPSRFLNNDEGSGEWSINTIDIAQKSARSHFLPFGAGRHRCIGEAFAYIQNKTILSAFIRRYTHKLYVDPNTGKEHFPSSDYTSLITIPEKPARLSITRRSVKA</sequence>
<dbReference type="SUPFAM" id="SSF48264">
    <property type="entry name" value="Cytochrome P450"/>
    <property type="match status" value="1"/>
</dbReference>
<reference evidence="9 10" key="1">
    <citation type="submission" date="2006-10" db="EMBL/GenBank/DDBJ databases">
        <title>The Genome Sequence of Batrachochytrium dendrobatidis JEL423.</title>
        <authorList>
            <consortium name="The Broad Institute Genome Sequencing Platform"/>
            <person name="Birren B."/>
            <person name="Lander E."/>
            <person name="Galagan J."/>
            <person name="Cuomo C."/>
            <person name="Devon K."/>
            <person name="Jaffe D."/>
            <person name="Butler J."/>
            <person name="Alvarez P."/>
            <person name="Gnerre S."/>
            <person name="Grabherr M."/>
            <person name="Kleber M."/>
            <person name="Mauceli E."/>
            <person name="Brockman W."/>
            <person name="Young S."/>
            <person name="LaButti K."/>
            <person name="Sykes S."/>
            <person name="DeCaprio D."/>
            <person name="Crawford M."/>
            <person name="Koehrsen M."/>
            <person name="Engels R."/>
            <person name="Montgomery P."/>
            <person name="Pearson M."/>
            <person name="Howarth C."/>
            <person name="Larson L."/>
            <person name="White J."/>
            <person name="O'Leary S."/>
            <person name="Kodira C."/>
            <person name="Zeng Q."/>
            <person name="Yandava C."/>
            <person name="Alvarado L."/>
            <person name="Longcore J."/>
            <person name="James T."/>
        </authorList>
    </citation>
    <scope>NUCLEOTIDE SEQUENCE [LARGE SCALE GENOMIC DNA]</scope>
    <source>
        <strain evidence="9 10">JEL423</strain>
    </source>
</reference>
<dbReference type="InterPro" id="IPR002403">
    <property type="entry name" value="Cyt_P450_E_grp-IV"/>
</dbReference>
<dbReference type="GO" id="GO:0004497">
    <property type="term" value="F:monooxygenase activity"/>
    <property type="evidence" value="ECO:0007669"/>
    <property type="project" value="UniProtKB-KW"/>
</dbReference>
<keyword evidence="8" id="KW-1133">Transmembrane helix</keyword>
<keyword evidence="7" id="KW-0503">Monooxygenase</keyword>
<dbReference type="GO" id="GO:0005506">
    <property type="term" value="F:iron ion binding"/>
    <property type="evidence" value="ECO:0007669"/>
    <property type="project" value="InterPro"/>
</dbReference>
<reference evidence="9 10" key="2">
    <citation type="submission" date="2016-05" db="EMBL/GenBank/DDBJ databases">
        <title>Lineage-specific infection strategies underlie the spectrum of fungal disease in amphibians.</title>
        <authorList>
            <person name="Cuomo C.A."/>
            <person name="Farrer R.A."/>
            <person name="James T."/>
            <person name="Longcore J."/>
            <person name="Birren B."/>
        </authorList>
    </citation>
    <scope>NUCLEOTIDE SEQUENCE [LARGE SCALE GENOMIC DNA]</scope>
    <source>
        <strain evidence="9 10">JEL423</strain>
    </source>
</reference>
<dbReference type="OrthoDB" id="1055148at2759"/>
<dbReference type="InterPro" id="IPR036396">
    <property type="entry name" value="Cyt_P450_sf"/>
</dbReference>
<evidence type="ECO:0000313" key="10">
    <source>
        <dbReference type="Proteomes" id="UP000077115"/>
    </source>
</evidence>
<dbReference type="InterPro" id="IPR050529">
    <property type="entry name" value="CYP450_sterol_14alpha_dmase"/>
</dbReference>
<evidence type="ECO:0000256" key="4">
    <source>
        <dbReference type="ARBA" id="ARBA00022723"/>
    </source>
</evidence>
<dbReference type="CDD" id="cd11042">
    <property type="entry name" value="CYP51-like"/>
    <property type="match status" value="1"/>
</dbReference>
<dbReference type="VEuPathDB" id="FungiDB:BDEG_21869"/>
<dbReference type="PANTHER" id="PTHR24304">
    <property type="entry name" value="CYTOCHROME P450 FAMILY 7"/>
    <property type="match status" value="1"/>
</dbReference>
<dbReference type="PRINTS" id="PR00465">
    <property type="entry name" value="EP450IV"/>
</dbReference>
<evidence type="ECO:0000256" key="5">
    <source>
        <dbReference type="ARBA" id="ARBA00023004"/>
    </source>
</evidence>
<evidence type="ECO:0000256" key="3">
    <source>
        <dbReference type="ARBA" id="ARBA00022617"/>
    </source>
</evidence>
<keyword evidence="3 6" id="KW-0349">Heme</keyword>
<dbReference type="PRINTS" id="PR00385">
    <property type="entry name" value="P450"/>
</dbReference>
<evidence type="ECO:0000313" key="9">
    <source>
        <dbReference type="EMBL" id="OAJ37899.1"/>
    </source>
</evidence>
<evidence type="ECO:0000256" key="8">
    <source>
        <dbReference type="SAM" id="Phobius"/>
    </source>
</evidence>
<dbReference type="PROSITE" id="PS00086">
    <property type="entry name" value="CYTOCHROME_P450"/>
    <property type="match status" value="1"/>
</dbReference>
<keyword evidence="8" id="KW-0812">Transmembrane</keyword>
<accession>A0A177WCT5</accession>
<evidence type="ECO:0008006" key="11">
    <source>
        <dbReference type="Google" id="ProtNLM"/>
    </source>
</evidence>
<comment type="cofactor">
    <cofactor evidence="1 6">
        <name>heme</name>
        <dbReference type="ChEBI" id="CHEBI:30413"/>
    </cofactor>
</comment>
<proteinExistence type="inferred from homology"/>
<evidence type="ECO:0000256" key="6">
    <source>
        <dbReference type="PIRSR" id="PIRSR602403-1"/>
    </source>
</evidence>
<keyword evidence="7" id="KW-0560">Oxidoreductase</keyword>
<comment type="similarity">
    <text evidence="2 7">Belongs to the cytochrome P450 family.</text>
</comment>